<evidence type="ECO:0000313" key="2">
    <source>
        <dbReference type="EMBL" id="CAB5224774.1"/>
    </source>
</evidence>
<reference evidence="2" key="1">
    <citation type="submission" date="2020-05" db="EMBL/GenBank/DDBJ databases">
        <authorList>
            <person name="Chiriac C."/>
            <person name="Salcher M."/>
            <person name="Ghai R."/>
            <person name="Kavagutti S V."/>
        </authorList>
    </citation>
    <scope>NUCLEOTIDE SEQUENCE</scope>
</reference>
<feature type="transmembrane region" description="Helical" evidence="1">
    <location>
        <begin position="41"/>
        <end position="65"/>
    </location>
</feature>
<gene>
    <name evidence="2" type="ORF">UFOVP742_5</name>
</gene>
<sequence>MRSVVTGGVDVALFLKLNVSEDADTCTLAELLLKGKAGFTFLLRMNLVIILIGVDHVHLLCLTLLSN</sequence>
<organism evidence="2">
    <name type="scientific">uncultured Caudovirales phage</name>
    <dbReference type="NCBI Taxonomy" id="2100421"/>
    <lineage>
        <taxon>Viruses</taxon>
        <taxon>Duplodnaviria</taxon>
        <taxon>Heunggongvirae</taxon>
        <taxon>Uroviricota</taxon>
        <taxon>Caudoviricetes</taxon>
        <taxon>Peduoviridae</taxon>
        <taxon>Maltschvirus</taxon>
        <taxon>Maltschvirus maltsch</taxon>
    </lineage>
</organism>
<protein>
    <submittedName>
        <fullName evidence="2">Uncharacterized protein</fullName>
    </submittedName>
</protein>
<keyword evidence="1" id="KW-0812">Transmembrane</keyword>
<keyword evidence="1" id="KW-0472">Membrane</keyword>
<name>A0A6J7X5C3_9CAUD</name>
<keyword evidence="1" id="KW-1133">Transmembrane helix</keyword>
<accession>A0A6J7X5C3</accession>
<proteinExistence type="predicted"/>
<evidence type="ECO:0000256" key="1">
    <source>
        <dbReference type="SAM" id="Phobius"/>
    </source>
</evidence>
<dbReference type="EMBL" id="LR798339">
    <property type="protein sequence ID" value="CAB5224774.1"/>
    <property type="molecule type" value="Genomic_DNA"/>
</dbReference>